<protein>
    <recommendedName>
        <fullName evidence="1">4Fe-4S ferredoxin-type domain-containing protein</fullName>
    </recommendedName>
</protein>
<dbReference type="EMBL" id="MBTA01000028">
    <property type="protein sequence ID" value="RKD13259.1"/>
    <property type="molecule type" value="Genomic_DNA"/>
</dbReference>
<dbReference type="Proteomes" id="UP000283433">
    <property type="component" value="Unassembled WGS sequence"/>
</dbReference>
<evidence type="ECO:0000313" key="2">
    <source>
        <dbReference type="EMBL" id="RKD13259.1"/>
    </source>
</evidence>
<sequence length="73" mass="8347">MAKLIQYREKCIGCGICEELQPEYWRMSMKDGKATLLHAANKKNILIRPIHQSDFETSTNVANACPVKIIQVR</sequence>
<reference evidence="2 3" key="1">
    <citation type="submission" date="2016-07" db="EMBL/GenBank/DDBJ databases">
        <title>Genome of Pelobium manganitolerans.</title>
        <authorList>
            <person name="Wu S."/>
            <person name="Wang G."/>
        </authorList>
    </citation>
    <scope>NUCLEOTIDE SEQUENCE [LARGE SCALE GENOMIC DNA]</scope>
    <source>
        <strain evidence="2 3">YS-25</strain>
    </source>
</reference>
<dbReference type="Pfam" id="PF13459">
    <property type="entry name" value="Fer4_15"/>
    <property type="match status" value="1"/>
</dbReference>
<name>A0A419S2Q2_9SPHI</name>
<dbReference type="OrthoDB" id="1524937at2"/>
<proteinExistence type="predicted"/>
<dbReference type="PROSITE" id="PS51379">
    <property type="entry name" value="4FE4S_FER_2"/>
    <property type="match status" value="1"/>
</dbReference>
<comment type="caution">
    <text evidence="2">The sequence shown here is derived from an EMBL/GenBank/DDBJ whole genome shotgun (WGS) entry which is preliminary data.</text>
</comment>
<evidence type="ECO:0000259" key="1">
    <source>
        <dbReference type="PROSITE" id="PS51379"/>
    </source>
</evidence>
<dbReference type="InterPro" id="IPR017896">
    <property type="entry name" value="4Fe4S_Fe-S-bd"/>
</dbReference>
<dbReference type="AlphaFoldDB" id="A0A419S2Q2"/>
<dbReference type="SUPFAM" id="SSF54862">
    <property type="entry name" value="4Fe-4S ferredoxins"/>
    <property type="match status" value="1"/>
</dbReference>
<keyword evidence="3" id="KW-1185">Reference proteome</keyword>
<evidence type="ECO:0000313" key="3">
    <source>
        <dbReference type="Proteomes" id="UP000283433"/>
    </source>
</evidence>
<dbReference type="RefSeq" id="WP_120182910.1">
    <property type="nucleotide sequence ID" value="NZ_MBTA01000028.1"/>
</dbReference>
<accession>A0A419S2Q2</accession>
<feature type="domain" description="4Fe-4S ferredoxin-type" evidence="1">
    <location>
        <begin position="1"/>
        <end position="32"/>
    </location>
</feature>
<dbReference type="Gene3D" id="3.30.70.20">
    <property type="match status" value="1"/>
</dbReference>
<gene>
    <name evidence="2" type="ORF">BCY91_10625</name>
</gene>
<organism evidence="2 3">
    <name type="scientific">Pelobium manganitolerans</name>
    <dbReference type="NCBI Taxonomy" id="1842495"/>
    <lineage>
        <taxon>Bacteria</taxon>
        <taxon>Pseudomonadati</taxon>
        <taxon>Bacteroidota</taxon>
        <taxon>Sphingobacteriia</taxon>
        <taxon>Sphingobacteriales</taxon>
        <taxon>Sphingobacteriaceae</taxon>
        <taxon>Pelobium</taxon>
    </lineage>
</organism>